<proteinExistence type="predicted"/>
<feature type="region of interest" description="Disordered" evidence="1">
    <location>
        <begin position="31"/>
        <end position="51"/>
    </location>
</feature>
<dbReference type="EMBL" id="JBEFKJ010000001">
    <property type="protein sequence ID" value="KAL2048429.1"/>
    <property type="molecule type" value="Genomic_DNA"/>
</dbReference>
<evidence type="ECO:0000256" key="1">
    <source>
        <dbReference type="SAM" id="MobiDB-lite"/>
    </source>
</evidence>
<reference evidence="2 3" key="1">
    <citation type="submission" date="2024-09" db="EMBL/GenBank/DDBJ databases">
        <title>Rethinking Asexuality: The Enigmatic Case of Functional Sexual Genes in Lepraria (Stereocaulaceae).</title>
        <authorList>
            <person name="Doellman M."/>
            <person name="Sun Y."/>
            <person name="Barcenas-Pena A."/>
            <person name="Lumbsch H.T."/>
            <person name="Grewe F."/>
        </authorList>
    </citation>
    <scope>NUCLEOTIDE SEQUENCE [LARGE SCALE GENOMIC DNA]</scope>
    <source>
        <strain evidence="2 3">Mercado 3170</strain>
    </source>
</reference>
<protein>
    <submittedName>
        <fullName evidence="2">Uncharacterized protein</fullName>
    </submittedName>
</protein>
<sequence>MQIASILSDLTSLRVCDHSAALALVSVHKSDAKSSTIGSDPDNALKSVSKAEDDVDMQRATDLVELHYGVKMSHMEGEDAGLRQARRDVDRVLETLDRRQAKGSKTRG</sequence>
<gene>
    <name evidence="2" type="ORF">N7G274_000340</name>
</gene>
<organism evidence="2 3">
    <name type="scientific">Stereocaulon virgatum</name>
    <dbReference type="NCBI Taxonomy" id="373712"/>
    <lineage>
        <taxon>Eukaryota</taxon>
        <taxon>Fungi</taxon>
        <taxon>Dikarya</taxon>
        <taxon>Ascomycota</taxon>
        <taxon>Pezizomycotina</taxon>
        <taxon>Lecanoromycetes</taxon>
        <taxon>OSLEUM clade</taxon>
        <taxon>Lecanoromycetidae</taxon>
        <taxon>Lecanorales</taxon>
        <taxon>Lecanorineae</taxon>
        <taxon>Stereocaulaceae</taxon>
        <taxon>Stereocaulon</taxon>
    </lineage>
</organism>
<keyword evidence="3" id="KW-1185">Reference proteome</keyword>
<evidence type="ECO:0000313" key="2">
    <source>
        <dbReference type="EMBL" id="KAL2048429.1"/>
    </source>
</evidence>
<comment type="caution">
    <text evidence="2">The sequence shown here is derived from an EMBL/GenBank/DDBJ whole genome shotgun (WGS) entry which is preliminary data.</text>
</comment>
<evidence type="ECO:0000313" key="3">
    <source>
        <dbReference type="Proteomes" id="UP001590950"/>
    </source>
</evidence>
<name>A0ABR4ASC2_9LECA</name>
<dbReference type="Proteomes" id="UP001590950">
    <property type="component" value="Unassembled WGS sequence"/>
</dbReference>
<accession>A0ABR4ASC2</accession>